<evidence type="ECO:0000313" key="1">
    <source>
        <dbReference type="EMBL" id="ODS23562.1"/>
    </source>
</evidence>
<proteinExistence type="predicted"/>
<evidence type="ECO:0000313" key="2">
    <source>
        <dbReference type="Proteomes" id="UP000242502"/>
    </source>
</evidence>
<dbReference type="InterPro" id="IPR009663">
    <property type="entry name" value="PAP_PilO"/>
</dbReference>
<protein>
    <recommendedName>
        <fullName evidence="3">Type 4b pilus protein PilO2</fullName>
    </recommendedName>
</protein>
<name>A0A1D2QPS3_9GAMM</name>
<dbReference type="EMBL" id="MDLC01000025">
    <property type="protein sequence ID" value="ODS23562.1"/>
    <property type="molecule type" value="Genomic_DNA"/>
</dbReference>
<organism evidence="1 2">
    <name type="scientific">Candidatus Endobugula sertula</name>
    <name type="common">Bugula neritina bacterial symbiont</name>
    <dbReference type="NCBI Taxonomy" id="62101"/>
    <lineage>
        <taxon>Bacteria</taxon>
        <taxon>Pseudomonadati</taxon>
        <taxon>Pseudomonadota</taxon>
        <taxon>Gammaproteobacteria</taxon>
        <taxon>Cellvibrionales</taxon>
        <taxon>Cellvibrionaceae</taxon>
        <taxon>Candidatus Endobugula</taxon>
    </lineage>
</organism>
<accession>A0A1D2QPS3</accession>
<dbReference type="STRING" id="62101.AB835_08085"/>
<comment type="caution">
    <text evidence="1">The sequence shown here is derived from an EMBL/GenBank/DDBJ whole genome shotgun (WGS) entry which is preliminary data.</text>
</comment>
<dbReference type="AlphaFoldDB" id="A0A1D2QPS3"/>
<reference evidence="1 2" key="1">
    <citation type="journal article" date="2016" name="Appl. Environ. Microbiol.">
        <title>Lack of Overt Genome Reduction in the Bryostatin-Producing Bryozoan Symbiont "Candidatus Endobugula sertula".</title>
        <authorList>
            <person name="Miller I.J."/>
            <person name="Vanee N."/>
            <person name="Fong S.S."/>
            <person name="Lim-Fong G.E."/>
            <person name="Kwan J.C."/>
        </authorList>
    </citation>
    <scope>NUCLEOTIDE SEQUENCE [LARGE SCALE GENOMIC DNA]</scope>
    <source>
        <strain evidence="1">AB1-4</strain>
    </source>
</reference>
<dbReference type="Pfam" id="PF06864">
    <property type="entry name" value="PAP_PilO"/>
    <property type="match status" value="1"/>
</dbReference>
<gene>
    <name evidence="1" type="ORF">AB835_08085</name>
</gene>
<sequence>MAKSRQFKNAQFIRIEGQLWALGLEWHQVKGKEASVRHCRQLAKDSRGTYGTLCYAPEPDRDDEDVETTNDVNTPLPLFGVVANAGRGRRARSAAVLVDQTYEQAIVVLPIEDGVYWLCAVAGGMVIIGKDVVSDEDEIRTMATELLSLNPDFTCVGDDTFWDEVDWSSLDRDPATVDVIDVDTFFDPQDSSDVPALIHYGSRRWLWASLAMISACVVGIAAHQAYQQWLAPEPVAAQVEQDPAEIAMDTHNATVTRVVQESGIHRSNVAWTQRVLALVDRTPVNTRGWTLQRVECGFMSDQCELQWSSAIGTYADLLQARGSQSQMTFDGPKQATEVLPLSVKDRLLSSLRDQGAVRQYVTTLPNTRHFDVQHVSQLQEFDSLDDVSRFGLNTQPAQSYLSLAPVPTRQTVGSLVVGDWHLDGTGITILLGSIQLLNPSVFHVQSLALTLKKTTSNQSSLSRTELSVEWKLTGNYTTQGDQ</sequence>
<dbReference type="Proteomes" id="UP000242502">
    <property type="component" value="Unassembled WGS sequence"/>
</dbReference>
<evidence type="ECO:0008006" key="3">
    <source>
        <dbReference type="Google" id="ProtNLM"/>
    </source>
</evidence>